<gene>
    <name evidence="1" type="ORF">AB5J55_41665</name>
</gene>
<name>A0AB39NEX9_9ACTN</name>
<protein>
    <submittedName>
        <fullName evidence="1">Uncharacterized protein</fullName>
    </submittedName>
</protein>
<evidence type="ECO:0000313" key="1">
    <source>
        <dbReference type="EMBL" id="XDQ15679.1"/>
    </source>
</evidence>
<accession>A0AB39NEX9</accession>
<reference evidence="1" key="1">
    <citation type="submission" date="2024-07" db="EMBL/GenBank/DDBJ databases">
        <authorList>
            <person name="Yu S.T."/>
        </authorList>
    </citation>
    <scope>NUCLEOTIDE SEQUENCE</scope>
    <source>
        <strain evidence="1">R11</strain>
    </source>
</reference>
<dbReference type="RefSeq" id="WP_369275608.1">
    <property type="nucleotide sequence ID" value="NZ_CP163432.1"/>
</dbReference>
<dbReference type="EMBL" id="CP163432">
    <property type="protein sequence ID" value="XDQ15679.1"/>
    <property type="molecule type" value="Genomic_DNA"/>
</dbReference>
<proteinExistence type="predicted"/>
<organism evidence="1">
    <name type="scientific">Streptomyces sp. R11</name>
    <dbReference type="NCBI Taxonomy" id="3238625"/>
    <lineage>
        <taxon>Bacteria</taxon>
        <taxon>Bacillati</taxon>
        <taxon>Actinomycetota</taxon>
        <taxon>Actinomycetes</taxon>
        <taxon>Kitasatosporales</taxon>
        <taxon>Streptomycetaceae</taxon>
        <taxon>Streptomyces</taxon>
    </lineage>
</organism>
<dbReference type="AlphaFoldDB" id="A0AB39NEX9"/>
<sequence>MRRQRTTDPAPFRMIRSRRRPSLSSTVDAHWVCHLDSLAAAGLVSDPSPAGRRRDEPYVVRNDWQSRGLAMAAALTCYKKLAKLAS</sequence>